<dbReference type="AlphaFoldDB" id="A0AAW0CXP1"/>
<organism evidence="1 2">
    <name type="scientific">Paramarasmius palmivorus</name>
    <dbReference type="NCBI Taxonomy" id="297713"/>
    <lineage>
        <taxon>Eukaryota</taxon>
        <taxon>Fungi</taxon>
        <taxon>Dikarya</taxon>
        <taxon>Basidiomycota</taxon>
        <taxon>Agaricomycotina</taxon>
        <taxon>Agaricomycetes</taxon>
        <taxon>Agaricomycetidae</taxon>
        <taxon>Agaricales</taxon>
        <taxon>Marasmiineae</taxon>
        <taxon>Marasmiaceae</taxon>
        <taxon>Paramarasmius</taxon>
    </lineage>
</organism>
<sequence>MVARFPNLKTLSIGALGIQESSKAAISNSSAMTMTDAALRSLTDILSSFEHLESVNLVANTKLGMTTKADGALAYFVRRVGRNCTYLNMSGISSLRSDDLNGLLTSGDDGSPPRLQRLLLNHTGIDDDASPYLSSCGDLIRLEVAGTRLTSEGLFPIVDACPLLEQLELTSCRGVPVLERRQFFEVWENRKISEG</sequence>
<evidence type="ECO:0000313" key="1">
    <source>
        <dbReference type="EMBL" id="KAK7044116.1"/>
    </source>
</evidence>
<name>A0AAW0CXP1_9AGAR</name>
<gene>
    <name evidence="1" type="ORF">VNI00_007833</name>
</gene>
<dbReference type="Gene3D" id="3.80.10.10">
    <property type="entry name" value="Ribonuclease Inhibitor"/>
    <property type="match status" value="1"/>
</dbReference>
<evidence type="ECO:0000313" key="2">
    <source>
        <dbReference type="Proteomes" id="UP001383192"/>
    </source>
</evidence>
<dbReference type="Proteomes" id="UP001383192">
    <property type="component" value="Unassembled WGS sequence"/>
</dbReference>
<keyword evidence="2" id="KW-1185">Reference proteome</keyword>
<comment type="caution">
    <text evidence="1">The sequence shown here is derived from an EMBL/GenBank/DDBJ whole genome shotgun (WGS) entry which is preliminary data.</text>
</comment>
<dbReference type="InterPro" id="IPR032675">
    <property type="entry name" value="LRR_dom_sf"/>
</dbReference>
<reference evidence="1 2" key="1">
    <citation type="submission" date="2024-01" db="EMBL/GenBank/DDBJ databases">
        <title>A draft genome for a cacao thread blight-causing isolate of Paramarasmius palmivorus.</title>
        <authorList>
            <person name="Baruah I.K."/>
            <person name="Bukari Y."/>
            <person name="Amoako-Attah I."/>
            <person name="Meinhardt L.W."/>
            <person name="Bailey B.A."/>
            <person name="Cohen S.P."/>
        </authorList>
    </citation>
    <scope>NUCLEOTIDE SEQUENCE [LARGE SCALE GENOMIC DNA]</scope>
    <source>
        <strain evidence="1 2">GH-12</strain>
    </source>
</reference>
<accession>A0AAW0CXP1</accession>
<evidence type="ECO:0008006" key="3">
    <source>
        <dbReference type="Google" id="ProtNLM"/>
    </source>
</evidence>
<dbReference type="EMBL" id="JAYKXP010000026">
    <property type="protein sequence ID" value="KAK7044116.1"/>
    <property type="molecule type" value="Genomic_DNA"/>
</dbReference>
<protein>
    <recommendedName>
        <fullName evidence="3">RNI-like protein</fullName>
    </recommendedName>
</protein>
<proteinExistence type="predicted"/>
<dbReference type="SUPFAM" id="SSF52047">
    <property type="entry name" value="RNI-like"/>
    <property type="match status" value="1"/>
</dbReference>